<dbReference type="PANTHER" id="PTHR31286:SF180">
    <property type="entry name" value="OS10G0362600 PROTEIN"/>
    <property type="match status" value="1"/>
</dbReference>
<gene>
    <name evidence="2" type="ORF">Adt_27727</name>
</gene>
<keyword evidence="3" id="KW-1185">Reference proteome</keyword>
<dbReference type="InterPro" id="IPR025558">
    <property type="entry name" value="DUF4283"/>
</dbReference>
<protein>
    <recommendedName>
        <fullName evidence="1">DUF4283 domain-containing protein</fullName>
    </recommendedName>
</protein>
<name>A0ABD1RYN9_9LAMI</name>
<dbReference type="Proteomes" id="UP001604336">
    <property type="component" value="Unassembled WGS sequence"/>
</dbReference>
<accession>A0ABD1RYN9</accession>
<dbReference type="AlphaFoldDB" id="A0ABD1RYN9"/>
<proteinExistence type="predicted"/>
<dbReference type="EMBL" id="JBFOLK010000008">
    <property type="protein sequence ID" value="KAL2492099.1"/>
    <property type="molecule type" value="Genomic_DNA"/>
</dbReference>
<sequence>MEEGTLPPRKSYAEVVGRKAAVPSREKSFEDIATGMKSETVKVREASVYKNEPYIPVSKEEMQKLAHWFKYGLVGKFSHIKPPLVKVQQALNTFELSGEVNVGNLDGKHILLNFDREEDYCRIFAKPVWYINGVPMRILKYSYDFDPQKGVSHCPSVDRSTKTPAGSFTIKPSFSL</sequence>
<reference evidence="3" key="1">
    <citation type="submission" date="2024-07" db="EMBL/GenBank/DDBJ databases">
        <title>Two chromosome-level genome assemblies of Korean endemic species Abeliophyllum distichum and Forsythia ovata (Oleaceae).</title>
        <authorList>
            <person name="Jang H."/>
        </authorList>
    </citation>
    <scope>NUCLEOTIDE SEQUENCE [LARGE SCALE GENOMIC DNA]</scope>
</reference>
<evidence type="ECO:0000259" key="1">
    <source>
        <dbReference type="Pfam" id="PF14111"/>
    </source>
</evidence>
<dbReference type="Pfam" id="PF14111">
    <property type="entry name" value="DUF4283"/>
    <property type="match status" value="1"/>
</dbReference>
<dbReference type="PANTHER" id="PTHR31286">
    <property type="entry name" value="GLYCINE-RICH CELL WALL STRUCTURAL PROTEIN 1.8-LIKE"/>
    <property type="match status" value="1"/>
</dbReference>
<evidence type="ECO:0000313" key="2">
    <source>
        <dbReference type="EMBL" id="KAL2492099.1"/>
    </source>
</evidence>
<organism evidence="2 3">
    <name type="scientific">Abeliophyllum distichum</name>
    <dbReference type="NCBI Taxonomy" id="126358"/>
    <lineage>
        <taxon>Eukaryota</taxon>
        <taxon>Viridiplantae</taxon>
        <taxon>Streptophyta</taxon>
        <taxon>Embryophyta</taxon>
        <taxon>Tracheophyta</taxon>
        <taxon>Spermatophyta</taxon>
        <taxon>Magnoliopsida</taxon>
        <taxon>eudicotyledons</taxon>
        <taxon>Gunneridae</taxon>
        <taxon>Pentapetalae</taxon>
        <taxon>asterids</taxon>
        <taxon>lamiids</taxon>
        <taxon>Lamiales</taxon>
        <taxon>Oleaceae</taxon>
        <taxon>Forsythieae</taxon>
        <taxon>Abeliophyllum</taxon>
    </lineage>
</organism>
<feature type="domain" description="DUF4283" evidence="1">
    <location>
        <begin position="69"/>
        <end position="148"/>
    </location>
</feature>
<comment type="caution">
    <text evidence="2">The sequence shown here is derived from an EMBL/GenBank/DDBJ whole genome shotgun (WGS) entry which is preliminary data.</text>
</comment>
<evidence type="ECO:0000313" key="3">
    <source>
        <dbReference type="Proteomes" id="UP001604336"/>
    </source>
</evidence>
<dbReference type="InterPro" id="IPR040256">
    <property type="entry name" value="At4g02000-like"/>
</dbReference>